<dbReference type="GeneID" id="36533049"/>
<dbReference type="Proteomes" id="UP000234474">
    <property type="component" value="Unassembled WGS sequence"/>
</dbReference>
<feature type="compositionally biased region" description="Pro residues" evidence="1">
    <location>
        <begin position="40"/>
        <end position="61"/>
    </location>
</feature>
<feature type="compositionally biased region" description="Basic and acidic residues" evidence="1">
    <location>
        <begin position="30"/>
        <end position="39"/>
    </location>
</feature>
<dbReference type="EMBL" id="MSZS01000005">
    <property type="protein sequence ID" value="PKX92534.1"/>
    <property type="molecule type" value="Genomic_DNA"/>
</dbReference>
<organism evidence="2 3">
    <name type="scientific">Aspergillus novofumigatus (strain IBT 16806)</name>
    <dbReference type="NCBI Taxonomy" id="1392255"/>
    <lineage>
        <taxon>Eukaryota</taxon>
        <taxon>Fungi</taxon>
        <taxon>Dikarya</taxon>
        <taxon>Ascomycota</taxon>
        <taxon>Pezizomycotina</taxon>
        <taxon>Eurotiomycetes</taxon>
        <taxon>Eurotiomycetidae</taxon>
        <taxon>Eurotiales</taxon>
        <taxon>Aspergillaceae</taxon>
        <taxon>Aspergillus</taxon>
        <taxon>Aspergillus subgen. Fumigati</taxon>
    </lineage>
</organism>
<proteinExistence type="predicted"/>
<dbReference type="VEuPathDB" id="FungiDB:P174DRAFT_431927"/>
<evidence type="ECO:0000313" key="2">
    <source>
        <dbReference type="EMBL" id="PKX92534.1"/>
    </source>
</evidence>
<dbReference type="AlphaFoldDB" id="A0A2I1C4H9"/>
<keyword evidence="3" id="KW-1185">Reference proteome</keyword>
<gene>
    <name evidence="2" type="ORF">P174DRAFT_431927</name>
</gene>
<comment type="caution">
    <text evidence="2">The sequence shown here is derived from an EMBL/GenBank/DDBJ whole genome shotgun (WGS) entry which is preliminary data.</text>
</comment>
<feature type="region of interest" description="Disordered" evidence="1">
    <location>
        <begin position="1"/>
        <end position="64"/>
    </location>
</feature>
<dbReference type="RefSeq" id="XP_024681129.1">
    <property type="nucleotide sequence ID" value="XM_024825724.1"/>
</dbReference>
<sequence>MPRSDIFPMSSSESPGSSPHHAPSQTPQTDHPKTQDKPHPPAPASPHPSADPPSAPTPPPSRLGLRITRLQTHPLRQLGLPFREVRPPRIVACFCGRVRVARHLPAFEVLGADGDLEGLGRVGGAFVEVGGHFVGVVQLVGDCVIAVAVAVVGDGDAAGILGVGFVDEGEGFGEFVAGVVVAMVGAFTIVARDDGLACNGM</sequence>
<evidence type="ECO:0000313" key="3">
    <source>
        <dbReference type="Proteomes" id="UP000234474"/>
    </source>
</evidence>
<name>A0A2I1C4H9_ASPN1</name>
<accession>A0A2I1C4H9</accession>
<evidence type="ECO:0000256" key="1">
    <source>
        <dbReference type="SAM" id="MobiDB-lite"/>
    </source>
</evidence>
<protein>
    <submittedName>
        <fullName evidence="2">Uncharacterized protein</fullName>
    </submittedName>
</protein>
<reference evidence="3" key="1">
    <citation type="journal article" date="2018" name="Proc. Natl. Acad. Sci. U.S.A.">
        <title>Linking secondary metabolites to gene clusters through genome sequencing of six diverse Aspergillus species.</title>
        <authorList>
            <person name="Kaerboelling I."/>
            <person name="Vesth T.C."/>
            <person name="Frisvad J.C."/>
            <person name="Nybo J.L."/>
            <person name="Theobald S."/>
            <person name="Kuo A."/>
            <person name="Bowyer P."/>
            <person name="Matsuda Y."/>
            <person name="Mondo S."/>
            <person name="Lyhne E.K."/>
            <person name="Kogle M.E."/>
            <person name="Clum A."/>
            <person name="Lipzen A."/>
            <person name="Salamov A."/>
            <person name="Ngan C.Y."/>
            <person name="Daum C."/>
            <person name="Chiniquy J."/>
            <person name="Barry K."/>
            <person name="LaButti K."/>
            <person name="Haridas S."/>
            <person name="Simmons B.A."/>
            <person name="Magnuson J.K."/>
            <person name="Mortensen U.H."/>
            <person name="Larsen T.O."/>
            <person name="Grigoriev I.V."/>
            <person name="Baker S.E."/>
            <person name="Andersen M.R."/>
        </authorList>
    </citation>
    <scope>NUCLEOTIDE SEQUENCE [LARGE SCALE GENOMIC DNA]</scope>
    <source>
        <strain evidence="3">IBT 16806</strain>
    </source>
</reference>
<feature type="compositionally biased region" description="Low complexity" evidence="1">
    <location>
        <begin position="8"/>
        <end position="24"/>
    </location>
</feature>